<sequence>MVNSSYSIMLWTSYKVWKHLNIMECHMSAQTKNVHQQMTKIMIAQAMIPFLFSLLPIFISVIFVILHVTVDGLGLALSLIVCWIPVANSVTTIFVVKQYRIFIFRIFQRLFCIHSNSATTLPSTQFSAITIIKPIFINGSH</sequence>
<protein>
    <submittedName>
        <fullName evidence="3">G protein-coupled receptor</fullName>
    </submittedName>
</protein>
<feature type="transmembrane region" description="Helical" evidence="1">
    <location>
        <begin position="75"/>
        <end position="96"/>
    </location>
</feature>
<evidence type="ECO:0000313" key="2">
    <source>
        <dbReference type="Proteomes" id="UP000887577"/>
    </source>
</evidence>
<name>A0A914YD44_9BILA</name>
<dbReference type="AlphaFoldDB" id="A0A914YD44"/>
<accession>A0A914YD44</accession>
<dbReference type="Proteomes" id="UP000887577">
    <property type="component" value="Unplaced"/>
</dbReference>
<dbReference type="PANTHER" id="PTHR22943:SF248">
    <property type="entry name" value="SEVEN TM RECEPTOR"/>
    <property type="match status" value="1"/>
</dbReference>
<keyword evidence="1" id="KW-0812">Transmembrane</keyword>
<dbReference type="Pfam" id="PF10326">
    <property type="entry name" value="7TM_GPCR_Str"/>
    <property type="match status" value="1"/>
</dbReference>
<proteinExistence type="predicted"/>
<reference evidence="3" key="1">
    <citation type="submission" date="2022-11" db="UniProtKB">
        <authorList>
            <consortium name="WormBaseParasite"/>
        </authorList>
    </citation>
    <scope>IDENTIFICATION</scope>
</reference>
<keyword evidence="1" id="KW-0472">Membrane</keyword>
<keyword evidence="1" id="KW-1133">Transmembrane helix</keyword>
<evidence type="ECO:0000313" key="3">
    <source>
        <dbReference type="WBParaSite" id="PSU_v2.g16665.t1"/>
    </source>
</evidence>
<dbReference type="SUPFAM" id="SSF81321">
    <property type="entry name" value="Family A G protein-coupled receptor-like"/>
    <property type="match status" value="1"/>
</dbReference>
<dbReference type="PANTHER" id="PTHR22943">
    <property type="entry name" value="7-TRANSMEMBRANE DOMAIN RECEPTOR C.ELEGANS"/>
    <property type="match status" value="1"/>
</dbReference>
<keyword evidence="2" id="KW-1185">Reference proteome</keyword>
<evidence type="ECO:0000256" key="1">
    <source>
        <dbReference type="SAM" id="Phobius"/>
    </source>
</evidence>
<dbReference type="WBParaSite" id="PSU_v2.g16665.t1">
    <property type="protein sequence ID" value="PSU_v2.g16665.t1"/>
    <property type="gene ID" value="PSU_v2.g16665"/>
</dbReference>
<organism evidence="2 3">
    <name type="scientific">Panagrolaimus superbus</name>
    <dbReference type="NCBI Taxonomy" id="310955"/>
    <lineage>
        <taxon>Eukaryota</taxon>
        <taxon>Metazoa</taxon>
        <taxon>Ecdysozoa</taxon>
        <taxon>Nematoda</taxon>
        <taxon>Chromadorea</taxon>
        <taxon>Rhabditida</taxon>
        <taxon>Tylenchina</taxon>
        <taxon>Panagrolaimomorpha</taxon>
        <taxon>Panagrolaimoidea</taxon>
        <taxon>Panagrolaimidae</taxon>
        <taxon>Panagrolaimus</taxon>
    </lineage>
</organism>
<dbReference type="InterPro" id="IPR019428">
    <property type="entry name" value="7TM_GPCR_serpentine_rcpt_Str"/>
</dbReference>
<feature type="transmembrane region" description="Helical" evidence="1">
    <location>
        <begin position="46"/>
        <end position="69"/>
    </location>
</feature>